<name>A0ABN2RJ32_9MICO</name>
<protein>
    <submittedName>
        <fullName evidence="2">SagB/ThcOx family dehydrogenase</fullName>
    </submittedName>
</protein>
<feature type="domain" description="Nitroreductase" evidence="1">
    <location>
        <begin position="142"/>
        <end position="327"/>
    </location>
</feature>
<dbReference type="Gene3D" id="3.40.109.10">
    <property type="entry name" value="NADH Oxidase"/>
    <property type="match status" value="1"/>
</dbReference>
<dbReference type="InterPro" id="IPR052544">
    <property type="entry name" value="Bacteriocin_Proc_Enz"/>
</dbReference>
<accession>A0ABN2RJ32</accession>
<sequence>MLVENYLTGKTTELHPALLAPLNSLADAVSWSDAQARFGGDEGAREILAALLSQDVLLDADGDPAALERRILTEWPWGRDSLLFHLSTRRTRFAYDLDTERQQLVALARESPPPPPYKDYGRDDIPLPASDLPDVSLADVLARRRTGRAFSGDPVTMRDLATILRTCWGVSSIHNDPGVGPVVLKTSPSGGARHPVEVYCIAQNVDGLEAGTYHFSAGRNALARLSAAAPSSDRVLEALTGQPWVADAAAVFLMTAVTKRSAWKYRQSHAYRVILLDAGHLGQTFHLVCTALGLAPWTSAAIDEAIAEELLGLDDPSEIVLYAAACGRPREP</sequence>
<evidence type="ECO:0000259" key="1">
    <source>
        <dbReference type="Pfam" id="PF00881"/>
    </source>
</evidence>
<dbReference type="InterPro" id="IPR029479">
    <property type="entry name" value="Nitroreductase"/>
</dbReference>
<organism evidence="2 3">
    <name type="scientific">Microbacterium deminutum</name>
    <dbReference type="NCBI Taxonomy" id="344164"/>
    <lineage>
        <taxon>Bacteria</taxon>
        <taxon>Bacillati</taxon>
        <taxon>Actinomycetota</taxon>
        <taxon>Actinomycetes</taxon>
        <taxon>Micrococcales</taxon>
        <taxon>Microbacteriaceae</taxon>
        <taxon>Microbacterium</taxon>
    </lineage>
</organism>
<dbReference type="Proteomes" id="UP001499933">
    <property type="component" value="Unassembled WGS sequence"/>
</dbReference>
<dbReference type="InterPro" id="IPR000415">
    <property type="entry name" value="Nitroreductase-like"/>
</dbReference>
<dbReference type="SUPFAM" id="SSF55469">
    <property type="entry name" value="FMN-dependent nitroreductase-like"/>
    <property type="match status" value="1"/>
</dbReference>
<dbReference type="EMBL" id="BAAAOG010000012">
    <property type="protein sequence ID" value="GAA1970042.1"/>
    <property type="molecule type" value="Genomic_DNA"/>
</dbReference>
<gene>
    <name evidence="2" type="ORF">GCM10009776_36410</name>
</gene>
<dbReference type="NCBIfam" id="TIGR03605">
    <property type="entry name" value="antibiot_sagB"/>
    <property type="match status" value="1"/>
</dbReference>
<reference evidence="2 3" key="1">
    <citation type="journal article" date="2019" name="Int. J. Syst. Evol. Microbiol.">
        <title>The Global Catalogue of Microorganisms (GCM) 10K type strain sequencing project: providing services to taxonomists for standard genome sequencing and annotation.</title>
        <authorList>
            <consortium name="The Broad Institute Genomics Platform"/>
            <consortium name="The Broad Institute Genome Sequencing Center for Infectious Disease"/>
            <person name="Wu L."/>
            <person name="Ma J."/>
        </authorList>
    </citation>
    <scope>NUCLEOTIDE SEQUENCE [LARGE SCALE GENOMIC DNA]</scope>
    <source>
        <strain evidence="2 3">JCM 14901</strain>
    </source>
</reference>
<dbReference type="InterPro" id="IPR020051">
    <property type="entry name" value="SagB-type_dehydrogenase"/>
</dbReference>
<dbReference type="Pfam" id="PF00881">
    <property type="entry name" value="Nitroreductase"/>
    <property type="match status" value="1"/>
</dbReference>
<dbReference type="PANTHER" id="PTHR43745">
    <property type="entry name" value="NITROREDUCTASE MJ1384-RELATED"/>
    <property type="match status" value="1"/>
</dbReference>
<proteinExistence type="predicted"/>
<evidence type="ECO:0000313" key="2">
    <source>
        <dbReference type="EMBL" id="GAA1970042.1"/>
    </source>
</evidence>
<keyword evidence="3" id="KW-1185">Reference proteome</keyword>
<evidence type="ECO:0000313" key="3">
    <source>
        <dbReference type="Proteomes" id="UP001499933"/>
    </source>
</evidence>
<comment type="caution">
    <text evidence="2">The sequence shown here is derived from an EMBL/GenBank/DDBJ whole genome shotgun (WGS) entry which is preliminary data.</text>
</comment>
<dbReference type="PANTHER" id="PTHR43745:SF2">
    <property type="entry name" value="NITROREDUCTASE MJ1384-RELATED"/>
    <property type="match status" value="1"/>
</dbReference>
<dbReference type="CDD" id="cd02142">
    <property type="entry name" value="McbC_SagB-like_oxidoreductase"/>
    <property type="match status" value="1"/>
</dbReference>